<name>A0A917BJN2_9HYPH</name>
<dbReference type="Pfam" id="PF08241">
    <property type="entry name" value="Methyltransf_11"/>
    <property type="match status" value="1"/>
</dbReference>
<dbReference type="Proteomes" id="UP000606044">
    <property type="component" value="Unassembled WGS sequence"/>
</dbReference>
<keyword evidence="4" id="KW-1185">Reference proteome</keyword>
<reference evidence="3" key="1">
    <citation type="journal article" date="2014" name="Int. J. Syst. Evol. Microbiol.">
        <title>Complete genome sequence of Corynebacterium casei LMG S-19264T (=DSM 44701T), isolated from a smear-ripened cheese.</title>
        <authorList>
            <consortium name="US DOE Joint Genome Institute (JGI-PGF)"/>
            <person name="Walter F."/>
            <person name="Albersmeier A."/>
            <person name="Kalinowski J."/>
            <person name="Ruckert C."/>
        </authorList>
    </citation>
    <scope>NUCLEOTIDE SEQUENCE</scope>
    <source>
        <strain evidence="3">CCM 7897</strain>
    </source>
</reference>
<dbReference type="EMBL" id="BMCT01000001">
    <property type="protein sequence ID" value="GGF48085.1"/>
    <property type="molecule type" value="Genomic_DNA"/>
</dbReference>
<feature type="region of interest" description="Disordered" evidence="1">
    <location>
        <begin position="179"/>
        <end position="198"/>
    </location>
</feature>
<dbReference type="AlphaFoldDB" id="A0A917BJN2"/>
<comment type="caution">
    <text evidence="3">The sequence shown here is derived from an EMBL/GenBank/DDBJ whole genome shotgun (WGS) entry which is preliminary data.</text>
</comment>
<dbReference type="PANTHER" id="PTHR43861">
    <property type="entry name" value="TRANS-ACONITATE 2-METHYLTRANSFERASE-RELATED"/>
    <property type="match status" value="1"/>
</dbReference>
<dbReference type="SUPFAM" id="SSF53335">
    <property type="entry name" value="S-adenosyl-L-methionine-dependent methyltransferases"/>
    <property type="match status" value="1"/>
</dbReference>
<dbReference type="InterPro" id="IPR029063">
    <property type="entry name" value="SAM-dependent_MTases_sf"/>
</dbReference>
<sequence length="250" mass="28111">MFSPKQDKDANRDPMPAFWRAWGQQETIVRHRGEPRRDLFREHPVWLAVMPLLLDDAARPLRRVADMGSGTGIVAEHFARLGYEVVAIEAAESRAEIARRRLAPYPSARVVVGDALNPPLEVGEVDAIVSRNLMWLLPDPPAAVQGWRNLLAPGGRVAALDATWRLQRYRFSRFLPRKRGNTAPQTMTRPTPLSNTPTSEAAMQAWSQAGLEQVRAVELGWLSAVKDYRDPLRRMADRSRYYAVVGDVPA</sequence>
<organism evidence="3 4">
    <name type="scientific">Azorhizobium oxalatiphilum</name>
    <dbReference type="NCBI Taxonomy" id="980631"/>
    <lineage>
        <taxon>Bacteria</taxon>
        <taxon>Pseudomonadati</taxon>
        <taxon>Pseudomonadota</taxon>
        <taxon>Alphaproteobacteria</taxon>
        <taxon>Hyphomicrobiales</taxon>
        <taxon>Xanthobacteraceae</taxon>
        <taxon>Azorhizobium</taxon>
    </lineage>
</organism>
<evidence type="ECO:0000256" key="1">
    <source>
        <dbReference type="SAM" id="MobiDB-lite"/>
    </source>
</evidence>
<reference evidence="3" key="2">
    <citation type="submission" date="2020-09" db="EMBL/GenBank/DDBJ databases">
        <authorList>
            <person name="Sun Q."/>
            <person name="Sedlacek I."/>
        </authorList>
    </citation>
    <scope>NUCLEOTIDE SEQUENCE</scope>
    <source>
        <strain evidence="3">CCM 7897</strain>
    </source>
</reference>
<dbReference type="Gene3D" id="3.40.50.150">
    <property type="entry name" value="Vaccinia Virus protein VP39"/>
    <property type="match status" value="1"/>
</dbReference>
<evidence type="ECO:0000259" key="2">
    <source>
        <dbReference type="Pfam" id="PF08241"/>
    </source>
</evidence>
<proteinExistence type="predicted"/>
<dbReference type="InterPro" id="IPR013216">
    <property type="entry name" value="Methyltransf_11"/>
</dbReference>
<feature type="domain" description="Methyltransferase type 11" evidence="2">
    <location>
        <begin position="66"/>
        <end position="158"/>
    </location>
</feature>
<accession>A0A917BJN2</accession>
<protein>
    <recommendedName>
        <fullName evidence="2">Methyltransferase type 11 domain-containing protein</fullName>
    </recommendedName>
</protein>
<evidence type="ECO:0000313" key="4">
    <source>
        <dbReference type="Proteomes" id="UP000606044"/>
    </source>
</evidence>
<evidence type="ECO:0000313" key="3">
    <source>
        <dbReference type="EMBL" id="GGF48085.1"/>
    </source>
</evidence>
<dbReference type="GO" id="GO:0008757">
    <property type="term" value="F:S-adenosylmethionine-dependent methyltransferase activity"/>
    <property type="evidence" value="ECO:0007669"/>
    <property type="project" value="InterPro"/>
</dbReference>
<gene>
    <name evidence="3" type="ORF">GCM10007301_04230</name>
</gene>
<dbReference type="CDD" id="cd02440">
    <property type="entry name" value="AdoMet_MTases"/>
    <property type="match status" value="1"/>
</dbReference>
<feature type="compositionally biased region" description="Polar residues" evidence="1">
    <location>
        <begin position="182"/>
        <end position="198"/>
    </location>
</feature>